<accession>A0ABP6IUS5</accession>
<evidence type="ECO:0008006" key="3">
    <source>
        <dbReference type="Google" id="ProtNLM"/>
    </source>
</evidence>
<organism evidence="1 2">
    <name type="scientific">Streptomyces thioluteus</name>
    <dbReference type="NCBI Taxonomy" id="66431"/>
    <lineage>
        <taxon>Bacteria</taxon>
        <taxon>Bacillati</taxon>
        <taxon>Actinomycetota</taxon>
        <taxon>Actinomycetes</taxon>
        <taxon>Kitasatosporales</taxon>
        <taxon>Streptomycetaceae</taxon>
        <taxon>Streptomyces</taxon>
    </lineage>
</organism>
<proteinExistence type="predicted"/>
<gene>
    <name evidence="1" type="ORF">GCM10020221_02880</name>
</gene>
<dbReference type="Gene3D" id="3.30.300.30">
    <property type="match status" value="1"/>
</dbReference>
<keyword evidence="2" id="KW-1185">Reference proteome</keyword>
<sequence length="43" mass="5129">MARYKRPRQFRFVAELPKNSYGKVLKTELRGLIGRFPDDSIHH</sequence>
<dbReference type="InterPro" id="IPR045851">
    <property type="entry name" value="AMP-bd_C_sf"/>
</dbReference>
<dbReference type="SUPFAM" id="SSF56801">
    <property type="entry name" value="Acetyl-CoA synthetase-like"/>
    <property type="match status" value="1"/>
</dbReference>
<dbReference type="RefSeq" id="WP_344960455.1">
    <property type="nucleotide sequence ID" value="NZ_BAAAXZ010000011.1"/>
</dbReference>
<name>A0ABP6IUS5_STRTU</name>
<comment type="caution">
    <text evidence="1">The sequence shown here is derived from an EMBL/GenBank/DDBJ whole genome shotgun (WGS) entry which is preliminary data.</text>
</comment>
<evidence type="ECO:0000313" key="2">
    <source>
        <dbReference type="Proteomes" id="UP001501102"/>
    </source>
</evidence>
<protein>
    <recommendedName>
        <fullName evidence="3">AMP-binding enzyme C-terminal domain-containing protein</fullName>
    </recommendedName>
</protein>
<reference evidence="2" key="1">
    <citation type="journal article" date="2019" name="Int. J. Syst. Evol. Microbiol.">
        <title>The Global Catalogue of Microorganisms (GCM) 10K type strain sequencing project: providing services to taxonomists for standard genome sequencing and annotation.</title>
        <authorList>
            <consortium name="The Broad Institute Genomics Platform"/>
            <consortium name="The Broad Institute Genome Sequencing Center for Infectious Disease"/>
            <person name="Wu L."/>
            <person name="Ma J."/>
        </authorList>
    </citation>
    <scope>NUCLEOTIDE SEQUENCE [LARGE SCALE GENOMIC DNA]</scope>
    <source>
        <strain evidence="2">JCM 4087</strain>
    </source>
</reference>
<dbReference type="Proteomes" id="UP001501102">
    <property type="component" value="Unassembled WGS sequence"/>
</dbReference>
<dbReference type="EMBL" id="BAAAXZ010000011">
    <property type="protein sequence ID" value="GAA2910367.1"/>
    <property type="molecule type" value="Genomic_DNA"/>
</dbReference>
<evidence type="ECO:0000313" key="1">
    <source>
        <dbReference type="EMBL" id="GAA2910367.1"/>
    </source>
</evidence>